<dbReference type="Pfam" id="PF13276">
    <property type="entry name" value="HTH_21"/>
    <property type="match status" value="1"/>
</dbReference>
<dbReference type="SUPFAM" id="SSF46689">
    <property type="entry name" value="Homeodomain-like"/>
    <property type="match status" value="1"/>
</dbReference>
<keyword evidence="2" id="KW-0175">Coiled coil</keyword>
<dbReference type="Proteomes" id="UP001057877">
    <property type="component" value="Chromosome"/>
</dbReference>
<dbReference type="SUPFAM" id="SSF53098">
    <property type="entry name" value="Ribonuclease H-like"/>
    <property type="match status" value="1"/>
</dbReference>
<dbReference type="InterPro" id="IPR001584">
    <property type="entry name" value="Integrase_cat-core"/>
</dbReference>
<sequence>MKRRFRCPVQVKKELVVEVLSGYRTEVVARQHGMSPKTLSNWVRQYQDEVDELMAKKRDDAEKLKQDAAELEELQQRYDQAIKQLGEKELELSILRELVKKAPRLETALAWIERGHPVRTVLRICDVPRSTYYYHLRHPERRKPVSTGRSIPGYSYDKTGKVVSDIRIKTYLRRLFQGPNASFGYRKMTVLLRRRYRLVINKKKVYRLCKELHLLAPQRETSHSVPKKIANNRTVTGPNQLWQLDIKYGYIAGVRRHFYLASIIDVFDRAIVAYHRGKTCSTSDVIRTVQKALLKRNIHEQADKLVIRTDNGPQFISKAFYAFCEQAGVEHERIPNQTPNKNAYIESFHSILERECYLRNCFERYEEAFAEVDRFIRYYNNDRIHGSLKDWPPKEYLRLVTSGALKPKEIAL</sequence>
<feature type="coiled-coil region" evidence="2">
    <location>
        <begin position="43"/>
        <end position="91"/>
    </location>
</feature>
<dbReference type="EMBL" id="CP091430">
    <property type="protein sequence ID" value="UVI28867.1"/>
    <property type="molecule type" value="Genomic_DNA"/>
</dbReference>
<dbReference type="Pfam" id="PF00665">
    <property type="entry name" value="rve"/>
    <property type="match status" value="1"/>
</dbReference>
<evidence type="ECO:0000313" key="4">
    <source>
        <dbReference type="EMBL" id="UVI28402.1"/>
    </source>
</evidence>
<evidence type="ECO:0000313" key="6">
    <source>
        <dbReference type="Proteomes" id="UP001057877"/>
    </source>
</evidence>
<evidence type="ECO:0000313" key="5">
    <source>
        <dbReference type="EMBL" id="UVI28867.1"/>
    </source>
</evidence>
<dbReference type="InterPro" id="IPR050900">
    <property type="entry name" value="Transposase_IS3/IS150/IS904"/>
</dbReference>
<keyword evidence="6" id="KW-1185">Reference proteome</keyword>
<evidence type="ECO:0000256" key="2">
    <source>
        <dbReference type="SAM" id="Coils"/>
    </source>
</evidence>
<gene>
    <name evidence="4" type="ORF">L1F29_23515</name>
    <name evidence="5" type="ORF">L1F29_26015</name>
</gene>
<dbReference type="InterPro" id="IPR036397">
    <property type="entry name" value="RNaseH_sf"/>
</dbReference>
<dbReference type="InterPro" id="IPR002514">
    <property type="entry name" value="Transposase_8"/>
</dbReference>
<dbReference type="InterPro" id="IPR048020">
    <property type="entry name" value="Transpos_IS3"/>
</dbReference>
<evidence type="ECO:0000259" key="3">
    <source>
        <dbReference type="PROSITE" id="PS50994"/>
    </source>
</evidence>
<dbReference type="PROSITE" id="PS50994">
    <property type="entry name" value="INTEGRASE"/>
    <property type="match status" value="1"/>
</dbReference>
<dbReference type="InterPro" id="IPR025948">
    <property type="entry name" value="HTH-like_dom"/>
</dbReference>
<reference evidence="5" key="1">
    <citation type="submission" date="2022-01" db="EMBL/GenBank/DDBJ databases">
        <title>Paenibacillus spongiae sp. nov., isolated from marine sponge.</title>
        <authorList>
            <person name="Li Z."/>
            <person name="Zhang M."/>
        </authorList>
    </citation>
    <scope>NUCLEOTIDE SEQUENCE</scope>
    <source>
        <strain evidence="5">PHS-Z3</strain>
    </source>
</reference>
<feature type="domain" description="Integrase catalytic" evidence="3">
    <location>
        <begin position="234"/>
        <end position="401"/>
    </location>
</feature>
<dbReference type="InterPro" id="IPR009057">
    <property type="entry name" value="Homeodomain-like_sf"/>
</dbReference>
<proteinExistence type="predicted"/>
<organism evidence="5 6">
    <name type="scientific">Paenibacillus spongiae</name>
    <dbReference type="NCBI Taxonomy" id="2909671"/>
    <lineage>
        <taxon>Bacteria</taxon>
        <taxon>Bacillati</taxon>
        <taxon>Bacillota</taxon>
        <taxon>Bacilli</taxon>
        <taxon>Bacillales</taxon>
        <taxon>Paenibacillaceae</taxon>
        <taxon>Paenibacillus</taxon>
    </lineage>
</organism>
<dbReference type="Gene3D" id="3.30.420.10">
    <property type="entry name" value="Ribonuclease H-like superfamily/Ribonuclease H"/>
    <property type="match status" value="1"/>
</dbReference>
<dbReference type="Pfam" id="PF01527">
    <property type="entry name" value="HTH_Tnp_1"/>
    <property type="match status" value="1"/>
</dbReference>
<dbReference type="InterPro" id="IPR012337">
    <property type="entry name" value="RNaseH-like_sf"/>
</dbReference>
<accession>A0ABY5S4Q1</accession>
<name>A0ABY5S4Q1_9BACL</name>
<dbReference type="PANTHER" id="PTHR46889:SF4">
    <property type="entry name" value="TRANSPOSASE INSO FOR INSERTION SEQUENCE ELEMENT IS911B-RELATED"/>
    <property type="match status" value="1"/>
</dbReference>
<protein>
    <submittedName>
        <fullName evidence="5">IS3 family transposase</fullName>
    </submittedName>
</protein>
<dbReference type="NCBIfam" id="NF033516">
    <property type="entry name" value="transpos_IS3"/>
    <property type="match status" value="1"/>
</dbReference>
<comment type="function">
    <text evidence="1">Involved in the transposition of the insertion sequence.</text>
</comment>
<dbReference type="PANTHER" id="PTHR46889">
    <property type="entry name" value="TRANSPOSASE INSF FOR INSERTION SEQUENCE IS3B-RELATED"/>
    <property type="match status" value="1"/>
</dbReference>
<dbReference type="RefSeq" id="WP_258384490.1">
    <property type="nucleotide sequence ID" value="NZ_CP091430.1"/>
</dbReference>
<dbReference type="Pfam" id="PF13333">
    <property type="entry name" value="rve_2"/>
    <property type="match status" value="1"/>
</dbReference>
<evidence type="ECO:0000256" key="1">
    <source>
        <dbReference type="ARBA" id="ARBA00002286"/>
    </source>
</evidence>
<dbReference type="EMBL" id="CP091430">
    <property type="protein sequence ID" value="UVI28402.1"/>
    <property type="molecule type" value="Genomic_DNA"/>
</dbReference>